<dbReference type="RefSeq" id="XP_060281943.1">
    <property type="nucleotide sequence ID" value="XM_060425537.1"/>
</dbReference>
<dbReference type="GO" id="GO:0000976">
    <property type="term" value="F:transcription cis-regulatory region binding"/>
    <property type="evidence" value="ECO:0007669"/>
    <property type="project" value="TreeGrafter"/>
</dbReference>
<dbReference type="Gene3D" id="4.10.240.10">
    <property type="entry name" value="Zn(2)-C6 fungal-type DNA-binding domain"/>
    <property type="match status" value="1"/>
</dbReference>
<dbReference type="PANTHER" id="PTHR31845:SF21">
    <property type="entry name" value="REGULATORY PROTEIN LEU3"/>
    <property type="match status" value="1"/>
</dbReference>
<keyword evidence="5" id="KW-0539">Nucleus</keyword>
<dbReference type="InterPro" id="IPR036864">
    <property type="entry name" value="Zn2-C6_fun-type_DNA-bd_sf"/>
</dbReference>
<dbReference type="Pfam" id="PF00172">
    <property type="entry name" value="Zn_clus"/>
    <property type="match status" value="1"/>
</dbReference>
<evidence type="ECO:0000259" key="6">
    <source>
        <dbReference type="PROSITE" id="PS50048"/>
    </source>
</evidence>
<accession>A0AAJ0BWS7</accession>
<dbReference type="EMBL" id="MU839014">
    <property type="protein sequence ID" value="KAK1765730.1"/>
    <property type="molecule type" value="Genomic_DNA"/>
</dbReference>
<dbReference type="GO" id="GO:0000981">
    <property type="term" value="F:DNA-binding transcription factor activity, RNA polymerase II-specific"/>
    <property type="evidence" value="ECO:0007669"/>
    <property type="project" value="InterPro"/>
</dbReference>
<dbReference type="Proteomes" id="UP001244011">
    <property type="component" value="Unassembled WGS sequence"/>
</dbReference>
<protein>
    <recommendedName>
        <fullName evidence="6">Zn(2)-C6 fungal-type domain-containing protein</fullName>
    </recommendedName>
</protein>
<dbReference type="SUPFAM" id="SSF57701">
    <property type="entry name" value="Zn2/Cys6 DNA-binding domain"/>
    <property type="match status" value="1"/>
</dbReference>
<evidence type="ECO:0000256" key="5">
    <source>
        <dbReference type="ARBA" id="ARBA00023242"/>
    </source>
</evidence>
<dbReference type="PROSITE" id="PS00463">
    <property type="entry name" value="ZN2_CY6_FUNGAL_1"/>
    <property type="match status" value="1"/>
</dbReference>
<keyword evidence="2" id="KW-0805">Transcription regulation</keyword>
<evidence type="ECO:0000256" key="2">
    <source>
        <dbReference type="ARBA" id="ARBA00023015"/>
    </source>
</evidence>
<proteinExistence type="predicted"/>
<evidence type="ECO:0000256" key="3">
    <source>
        <dbReference type="ARBA" id="ARBA00023125"/>
    </source>
</evidence>
<organism evidence="7 8">
    <name type="scientific">Phialemonium atrogriseum</name>
    <dbReference type="NCBI Taxonomy" id="1093897"/>
    <lineage>
        <taxon>Eukaryota</taxon>
        <taxon>Fungi</taxon>
        <taxon>Dikarya</taxon>
        <taxon>Ascomycota</taxon>
        <taxon>Pezizomycotina</taxon>
        <taxon>Sordariomycetes</taxon>
        <taxon>Sordariomycetidae</taxon>
        <taxon>Cephalothecales</taxon>
        <taxon>Cephalothecaceae</taxon>
        <taxon>Phialemonium</taxon>
    </lineage>
</organism>
<evidence type="ECO:0000256" key="1">
    <source>
        <dbReference type="ARBA" id="ARBA00004123"/>
    </source>
</evidence>
<dbReference type="InterPro" id="IPR001138">
    <property type="entry name" value="Zn2Cys6_DnaBD"/>
</dbReference>
<dbReference type="GO" id="GO:0005634">
    <property type="term" value="C:nucleus"/>
    <property type="evidence" value="ECO:0007669"/>
    <property type="project" value="UniProtKB-SubCell"/>
</dbReference>
<dbReference type="InterPro" id="IPR051089">
    <property type="entry name" value="prtT"/>
</dbReference>
<dbReference type="CDD" id="cd00067">
    <property type="entry name" value="GAL4"/>
    <property type="match status" value="1"/>
</dbReference>
<comment type="subcellular location">
    <subcellularLocation>
        <location evidence="1">Nucleus</location>
    </subcellularLocation>
</comment>
<dbReference type="GO" id="GO:0008270">
    <property type="term" value="F:zinc ion binding"/>
    <property type="evidence" value="ECO:0007669"/>
    <property type="project" value="InterPro"/>
</dbReference>
<reference evidence="7" key="1">
    <citation type="submission" date="2023-06" db="EMBL/GenBank/DDBJ databases">
        <title>Genome-scale phylogeny and comparative genomics of the fungal order Sordariales.</title>
        <authorList>
            <consortium name="Lawrence Berkeley National Laboratory"/>
            <person name="Hensen N."/>
            <person name="Bonometti L."/>
            <person name="Westerberg I."/>
            <person name="Brannstrom I.O."/>
            <person name="Guillou S."/>
            <person name="Cros-Aarteil S."/>
            <person name="Calhoun S."/>
            <person name="Haridas S."/>
            <person name="Kuo A."/>
            <person name="Mondo S."/>
            <person name="Pangilinan J."/>
            <person name="Riley R."/>
            <person name="Labutti K."/>
            <person name="Andreopoulos B."/>
            <person name="Lipzen A."/>
            <person name="Chen C."/>
            <person name="Yanf M."/>
            <person name="Daum C."/>
            <person name="Ng V."/>
            <person name="Clum A."/>
            <person name="Steindorff A."/>
            <person name="Ohm R."/>
            <person name="Martin F."/>
            <person name="Silar P."/>
            <person name="Natvig D."/>
            <person name="Lalanne C."/>
            <person name="Gautier V."/>
            <person name="Ament-Velasquez S.L."/>
            <person name="Kruys A."/>
            <person name="Hutchinson M.I."/>
            <person name="Powell A.J."/>
            <person name="Barry K."/>
            <person name="Miller A.N."/>
            <person name="Grigoriev I.V."/>
            <person name="Debuchy R."/>
            <person name="Gladieux P."/>
            <person name="Thoren M.H."/>
            <person name="Johannesson H."/>
        </authorList>
    </citation>
    <scope>NUCLEOTIDE SEQUENCE</scope>
    <source>
        <strain evidence="7">8032-3</strain>
    </source>
</reference>
<feature type="domain" description="Zn(2)-C6 fungal-type" evidence="6">
    <location>
        <begin position="28"/>
        <end position="61"/>
    </location>
</feature>
<gene>
    <name evidence="7" type="ORF">QBC33DRAFT_495072</name>
</gene>
<dbReference type="CDD" id="cd12148">
    <property type="entry name" value="fungal_TF_MHR"/>
    <property type="match status" value="1"/>
</dbReference>
<dbReference type="PANTHER" id="PTHR31845">
    <property type="entry name" value="FINGER DOMAIN PROTEIN, PUTATIVE-RELATED"/>
    <property type="match status" value="1"/>
</dbReference>
<dbReference type="PROSITE" id="PS50048">
    <property type="entry name" value="ZN2_CY6_FUNGAL_2"/>
    <property type="match status" value="1"/>
</dbReference>
<keyword evidence="3" id="KW-0238">DNA-binding</keyword>
<comment type="caution">
    <text evidence="7">The sequence shown here is derived from an EMBL/GenBank/DDBJ whole genome shotgun (WGS) entry which is preliminary data.</text>
</comment>
<dbReference type="SMART" id="SM00066">
    <property type="entry name" value="GAL4"/>
    <property type="match status" value="1"/>
</dbReference>
<evidence type="ECO:0000313" key="8">
    <source>
        <dbReference type="Proteomes" id="UP001244011"/>
    </source>
</evidence>
<keyword evidence="8" id="KW-1185">Reference proteome</keyword>
<evidence type="ECO:0000256" key="4">
    <source>
        <dbReference type="ARBA" id="ARBA00023163"/>
    </source>
</evidence>
<evidence type="ECO:0000313" key="7">
    <source>
        <dbReference type="EMBL" id="KAK1765730.1"/>
    </source>
</evidence>
<dbReference type="GeneID" id="85308724"/>
<dbReference type="AlphaFoldDB" id="A0AAJ0BWS7"/>
<sequence>MARASESAPAIENESPAPAPARIRRNTACVRCRDAKVKCNASLNPNQTCSRCSKSGLPCVFDRNHKRASGRSKLEELAAEVRNIKEAVGPRALSAAMATPPVRQELPSLPLADSQPFTNHLIPSSTVSNVTASFTAPGLGGFLQVQTPSLTTYTTPSPPSGLPAEPRALGSRVLPSEDIDYYFTKYFDHFHPHLPVVRTRDPNACYKSGPLLFWAIIVTACRRYARDEGIFQFLVDSISSEVWAAAAQPPLRPPTISALLLLVTWPLPTIRFISDPSNIYAGIALNSCLTIGLQTGKGCRPEFCGPLYRLETTDEEATYTWAACNILCQRISSYIGYPSTASLFGKSIDRVLDGTISWTVPRSFIIQLETARFSNRLSKTVAACLEEAPGVSHHLVAQMEEEFAKLQKFSYPDNADQDNFTLLLTLLDLQIYYLMPLPGFSEEILKRNVLRCYNTAQSLVRLALKLQRDTAFLTHAPHFVFRALLAASCVFLTFQLSSYALAFEGDSGEALIGDALAAMRACSVQEGDLPVRASNMMEKYWSVRHRIPKSDDWKSGPSCFAHRLGASIAFDCLRKWKKELEQVRSSASNLPEQGPGLPEADATTFAEGPQASLGTAEEGLNDNLQQLDWNAFMDDFDWSFTSNYLNVS</sequence>
<name>A0AAJ0BWS7_9PEZI</name>
<keyword evidence="4" id="KW-0804">Transcription</keyword>